<dbReference type="EMBL" id="BGKA01000129">
    <property type="protein sequence ID" value="GBH17940.1"/>
    <property type="molecule type" value="Genomic_DNA"/>
</dbReference>
<sequence>MRNVTQVILEGPVCSKYFNCLCLVKTAFEEDIMSIDELEVFTLKVISVGVGDDELPALGELVAKLEIDNVFQASEPFSDLAYNCICDGLDDIFSEGDVFTNGDDYYAACKQLGAMIEDKFASWQIAPSRAMIDEIVDAFDVRDRMKNYFDDSNSHYTTRPAEPRLLETLSIDDLFSRDR</sequence>
<gene>
    <name evidence="1" type="ORF">KPSA3_03918</name>
</gene>
<name>A0AAN4TLN0_PSESF</name>
<protein>
    <submittedName>
        <fullName evidence="1">Ketopantoate reductase</fullName>
    </submittedName>
</protein>
<organism evidence="1 2">
    <name type="scientific">Pseudomonas syringae pv. actinidiae</name>
    <dbReference type="NCBI Taxonomy" id="103796"/>
    <lineage>
        <taxon>Bacteria</taxon>
        <taxon>Pseudomonadati</taxon>
        <taxon>Pseudomonadota</taxon>
        <taxon>Gammaproteobacteria</taxon>
        <taxon>Pseudomonadales</taxon>
        <taxon>Pseudomonadaceae</taxon>
        <taxon>Pseudomonas</taxon>
        <taxon>Pseudomonas syringae</taxon>
    </lineage>
</organism>
<proteinExistence type="predicted"/>
<comment type="caution">
    <text evidence="1">The sequence shown here is derived from an EMBL/GenBank/DDBJ whole genome shotgun (WGS) entry which is preliminary data.</text>
</comment>
<dbReference type="AlphaFoldDB" id="A0AAN4TLN0"/>
<reference evidence="1 2" key="1">
    <citation type="submission" date="2018-04" db="EMBL/GenBank/DDBJ databases">
        <title>Draft genome sequence of Pseudomonas syringae pv. actinidiae biovar 3 strains isolated from kiwifruit in Kagawa prefecture.</title>
        <authorList>
            <person name="Tabuchi M."/>
            <person name="Saito M."/>
            <person name="Fujiwara S."/>
            <person name="Sasa N."/>
            <person name="Akimitsu K."/>
            <person name="Gomi K."/>
            <person name="Konishi-Sugita S."/>
            <person name="Hamano K."/>
            <person name="Kataoka I."/>
        </authorList>
    </citation>
    <scope>NUCLEOTIDE SEQUENCE [LARGE SCALE GENOMIC DNA]</scope>
    <source>
        <strain evidence="1 2">MAFF212211</strain>
    </source>
</reference>
<accession>A0AAN4TLN0</accession>
<evidence type="ECO:0000313" key="1">
    <source>
        <dbReference type="EMBL" id="GBH17940.1"/>
    </source>
</evidence>
<dbReference type="Proteomes" id="UP000248291">
    <property type="component" value="Unassembled WGS sequence"/>
</dbReference>
<evidence type="ECO:0000313" key="2">
    <source>
        <dbReference type="Proteomes" id="UP000248291"/>
    </source>
</evidence>